<dbReference type="InterPro" id="IPR034032">
    <property type="entry name" value="Zn_MMP-like_bac"/>
</dbReference>
<feature type="domain" description="DUF5117" evidence="3">
    <location>
        <begin position="100"/>
        <end position="292"/>
    </location>
</feature>
<dbReference type="SUPFAM" id="SSF55486">
    <property type="entry name" value="Metalloproteases ('zincins'), catalytic domain"/>
    <property type="match status" value="1"/>
</dbReference>
<evidence type="ECO:0000256" key="1">
    <source>
        <dbReference type="SAM" id="SignalP"/>
    </source>
</evidence>
<dbReference type="InterPro" id="IPR024079">
    <property type="entry name" value="MetalloPept_cat_dom_sf"/>
</dbReference>
<dbReference type="Pfam" id="PF16313">
    <property type="entry name" value="DUF4953"/>
    <property type="match status" value="1"/>
</dbReference>
<sequence length="803" mass="88336">MKTYSLQLLLCLALVVPLANAVQAADTSGSAKTAAKAAKPAVTVADYTRGMTHQRGYFDFYHDASSDKLYLLIDKLEQPFIFQSSLPRGLGSNDIGLDRGQLGETRLVQFERFGSKVLLKQLNTYYRAESDNSAERASAEEAFASSVIAGLPVVAAEQGRVLVDYTAFLQSDIHQISVSLAKQKQGNFKPDSNRSGVYLPRSKAFKRNTELEAVVTYAGDNAGEFVRQVAPSADAITVHLHHSLIALPEPGYQSRPFHPYSGYWNTEYRDYGTDFGAPIVKRLLPRHRLQKKDPSATLSEAVEPIVYYLDPGVPEPVRTALIDGAMWWNTAFEQIGYKNAFQVKDLPADADPMDVRYNVIQWVHRATRGWSYGASVTDPRTGEIIKGHVTLGSLRVRQDFLIATGLTAPYSSDNADVSKQKAMALARIRQLSAHEVGHTLGLIHNFAGSGNGRSTVMDYPHPQVDLRDGKIRLDNAYREGLGEWDNYAIAYGYGDYNSQQLAQLVQQAHANGLQFMADQDARPAGGLNAVGHLWDNGADAVAELTRLGEVRKAALANFGLANIDSGQPLSSLQEALVPIYLLQRYQVEAVSKLLGGAYYEYELKGDYDTPKGLRWVESSTQQQALDALLDTLTPEYLALPDTLLTLIPPKAFGDSDGRESFKGRFGLAFDPLSAAEASANHTLQFVLHPQRLNRVSASGQLKAVLQAVLNATIKYKAAKNKLQLQQRVAHVAFYQLMQSLTAKELAPEARAELQAQLTAVAAWAKKQDDAGQQLIYSQWQGYLQHGQWQPLFVPKALPPGSPI</sequence>
<proteinExistence type="predicted"/>
<dbReference type="CDD" id="cd04276">
    <property type="entry name" value="ZnMc_MMP_like_2"/>
    <property type="match status" value="1"/>
</dbReference>
<accession>A0ABN1DAX5</accession>
<dbReference type="EMBL" id="BAAAEO010000001">
    <property type="protein sequence ID" value="GAA0538881.1"/>
    <property type="molecule type" value="Genomic_DNA"/>
</dbReference>
<keyword evidence="4" id="KW-0482">Metalloprotease</keyword>
<feature type="chain" id="PRO_5046177772" evidence="1">
    <location>
        <begin position="25"/>
        <end position="803"/>
    </location>
</feature>
<protein>
    <submittedName>
        <fullName evidence="4">Zinc-dependent metalloprotease</fullName>
    </submittedName>
</protein>
<dbReference type="InterPro" id="IPR032534">
    <property type="entry name" value="EcxA_zinc-bd"/>
</dbReference>
<keyword evidence="4" id="KW-0378">Hydrolase</keyword>
<dbReference type="PANTHER" id="PTHR38478:SF1">
    <property type="entry name" value="ZINC DEPENDENT METALLOPROTEASE DOMAIN LIPOPROTEIN"/>
    <property type="match status" value="1"/>
</dbReference>
<organism evidence="4 5">
    <name type="scientific">Rheinheimera aquimaris</name>
    <dbReference type="NCBI Taxonomy" id="412437"/>
    <lineage>
        <taxon>Bacteria</taxon>
        <taxon>Pseudomonadati</taxon>
        <taxon>Pseudomonadota</taxon>
        <taxon>Gammaproteobacteria</taxon>
        <taxon>Chromatiales</taxon>
        <taxon>Chromatiaceae</taxon>
        <taxon>Rheinheimera</taxon>
    </lineage>
</organism>
<dbReference type="PANTHER" id="PTHR38478">
    <property type="entry name" value="PEPTIDASE M1A AND M12B"/>
    <property type="match status" value="1"/>
</dbReference>
<evidence type="ECO:0000313" key="5">
    <source>
        <dbReference type="Proteomes" id="UP001501169"/>
    </source>
</evidence>
<evidence type="ECO:0000313" key="4">
    <source>
        <dbReference type="EMBL" id="GAA0538881.1"/>
    </source>
</evidence>
<reference evidence="4 5" key="1">
    <citation type="journal article" date="2019" name="Int. J. Syst. Evol. Microbiol.">
        <title>The Global Catalogue of Microorganisms (GCM) 10K type strain sequencing project: providing services to taxonomists for standard genome sequencing and annotation.</title>
        <authorList>
            <consortium name="The Broad Institute Genomics Platform"/>
            <consortium name="The Broad Institute Genome Sequencing Center for Infectious Disease"/>
            <person name="Wu L."/>
            <person name="Ma J."/>
        </authorList>
    </citation>
    <scope>NUCLEOTIDE SEQUENCE [LARGE SCALE GENOMIC DNA]</scope>
    <source>
        <strain evidence="4 5">JCM 14331</strain>
    </source>
</reference>
<dbReference type="Pfam" id="PF17148">
    <property type="entry name" value="DUF5117"/>
    <property type="match status" value="1"/>
</dbReference>
<name>A0ABN1DAX5_9GAMM</name>
<dbReference type="GO" id="GO:0008237">
    <property type="term" value="F:metallopeptidase activity"/>
    <property type="evidence" value="ECO:0007669"/>
    <property type="project" value="UniProtKB-KW"/>
</dbReference>
<keyword evidence="4" id="KW-0645">Protease</keyword>
<evidence type="ECO:0000259" key="3">
    <source>
        <dbReference type="Pfam" id="PF17148"/>
    </source>
</evidence>
<dbReference type="Proteomes" id="UP001501169">
    <property type="component" value="Unassembled WGS sequence"/>
</dbReference>
<feature type="signal peptide" evidence="1">
    <location>
        <begin position="1"/>
        <end position="24"/>
    </location>
</feature>
<feature type="domain" description="EcxA zinc-binding" evidence="2">
    <location>
        <begin position="419"/>
        <end position="702"/>
    </location>
</feature>
<dbReference type="Gene3D" id="3.40.390.10">
    <property type="entry name" value="Collagenase (Catalytic Domain)"/>
    <property type="match status" value="1"/>
</dbReference>
<keyword evidence="5" id="KW-1185">Reference proteome</keyword>
<evidence type="ECO:0000259" key="2">
    <source>
        <dbReference type="Pfam" id="PF16313"/>
    </source>
</evidence>
<keyword evidence="1" id="KW-0732">Signal</keyword>
<gene>
    <name evidence="4" type="ORF">GCM10009098_03020</name>
</gene>
<comment type="caution">
    <text evidence="4">The sequence shown here is derived from an EMBL/GenBank/DDBJ whole genome shotgun (WGS) entry which is preliminary data.</text>
</comment>
<dbReference type="RefSeq" id="WP_226765771.1">
    <property type="nucleotide sequence ID" value="NZ_BAAAEO010000001.1"/>
</dbReference>
<dbReference type="InterPro" id="IPR033413">
    <property type="entry name" value="DUF5117"/>
</dbReference>